<dbReference type="Pfam" id="PF08970">
    <property type="entry name" value="Sda"/>
    <property type="match status" value="1"/>
</dbReference>
<evidence type="ECO:0000313" key="2">
    <source>
        <dbReference type="Proteomes" id="UP001057134"/>
    </source>
</evidence>
<dbReference type="InterPro" id="IPR015064">
    <property type="entry name" value="Sda"/>
</dbReference>
<organism evidence="1 2">
    <name type="scientific">Paenibacillus konkukensis</name>
    <dbReference type="NCBI Taxonomy" id="2020716"/>
    <lineage>
        <taxon>Bacteria</taxon>
        <taxon>Bacillati</taxon>
        <taxon>Bacillota</taxon>
        <taxon>Bacilli</taxon>
        <taxon>Bacillales</taxon>
        <taxon>Paenibacillaceae</taxon>
        <taxon>Paenibacillus</taxon>
    </lineage>
</organism>
<proteinExistence type="predicted"/>
<dbReference type="Proteomes" id="UP001057134">
    <property type="component" value="Chromosome"/>
</dbReference>
<gene>
    <name evidence="1" type="ORF">SK3146_05024</name>
</gene>
<reference evidence="1" key="2">
    <citation type="journal article" date="2021" name="J Anim Sci Technol">
        <title>Complete genome sequence of Paenibacillus konkukensis sp. nov. SK3146 as a potential probiotic strain.</title>
        <authorList>
            <person name="Jung H.I."/>
            <person name="Park S."/>
            <person name="Niu K.M."/>
            <person name="Lee S.W."/>
            <person name="Kothari D."/>
            <person name="Yi K.J."/>
            <person name="Kim S.K."/>
        </authorList>
    </citation>
    <scope>NUCLEOTIDE SEQUENCE</scope>
    <source>
        <strain evidence="1">SK3146</strain>
    </source>
</reference>
<name>A0ABY4RVA6_9BACL</name>
<dbReference type="RefSeq" id="WP_249861336.1">
    <property type="nucleotide sequence ID" value="NZ_CP027059.1"/>
</dbReference>
<sequence length="57" mass="6608">MYNLGDQELMHCYMEALELQLDDEFIALLRREMEKRKLPSLAHAEDVRPCLQAAGSN</sequence>
<evidence type="ECO:0000313" key="1">
    <source>
        <dbReference type="EMBL" id="UQZ85735.1"/>
    </source>
</evidence>
<reference evidence="1" key="1">
    <citation type="submission" date="2018-02" db="EMBL/GenBank/DDBJ databases">
        <authorList>
            <person name="Kim S.-K."/>
            <person name="Jung H.-I."/>
            <person name="Lee S.-W."/>
        </authorList>
    </citation>
    <scope>NUCLEOTIDE SEQUENCE</scope>
    <source>
        <strain evidence="1">SK3146</strain>
    </source>
</reference>
<accession>A0ABY4RVA6</accession>
<protein>
    <submittedName>
        <fullName evidence="1">Sporulation inhibitor A</fullName>
    </submittedName>
</protein>
<dbReference type="InterPro" id="IPR036916">
    <property type="entry name" value="Sda_sf"/>
</dbReference>
<dbReference type="Gene3D" id="1.10.287.1100">
    <property type="entry name" value="Sporulation inhibitor A"/>
    <property type="match status" value="1"/>
</dbReference>
<dbReference type="SUPFAM" id="SSF100985">
    <property type="entry name" value="Sporulation inhibitor Sda"/>
    <property type="match status" value="1"/>
</dbReference>
<dbReference type="EMBL" id="CP027059">
    <property type="protein sequence ID" value="UQZ85735.1"/>
    <property type="molecule type" value="Genomic_DNA"/>
</dbReference>
<keyword evidence="2" id="KW-1185">Reference proteome</keyword>